<feature type="region of interest" description="Immunosuppression" evidence="32">
    <location>
        <begin position="583"/>
        <end position="601"/>
    </location>
</feature>
<evidence type="ECO:0000256" key="1">
    <source>
        <dbReference type="ARBA" id="ARBA00004402"/>
    </source>
</evidence>
<evidence type="ECO:0000256" key="18">
    <source>
        <dbReference type="ARBA" id="ARBA00022844"/>
    </source>
</evidence>
<evidence type="ECO:0000256" key="17">
    <source>
        <dbReference type="ARBA" id="ARBA00022804"/>
    </source>
</evidence>
<comment type="subcellular location">
    <molecule>Transmembrane protein gp41</molecule>
    <subcellularLocation>
        <location evidence="32">Virion membrane</location>
        <topology evidence="32">Single-pass type I membrane protein</topology>
    </subcellularLocation>
    <subcellularLocation>
        <location evidence="32">Host cell membrane</location>
        <topology evidence="32">Single-pass type I membrane protein</topology>
    </subcellularLocation>
    <subcellularLocation>
        <location evidence="32">Host endosome membrane</location>
        <topology evidence="32">Single-pass type I membrane protein</topology>
    </subcellularLocation>
    <text evidence="32">It is probably concentrated at the site of budding and incorporated into the virions possibly by contacts between the cytoplasmic tail of Env and the N-terminus of Gag.</text>
</comment>
<evidence type="ECO:0000256" key="12">
    <source>
        <dbReference type="ARBA" id="ARBA00022595"/>
    </source>
</evidence>
<feature type="domain" description="Retroviral envelope protein GP41-like" evidence="35">
    <location>
        <begin position="539"/>
        <end position="730"/>
    </location>
</feature>
<feature type="coiled-coil region" evidence="32">
    <location>
        <begin position="642"/>
        <end position="676"/>
    </location>
</feature>
<dbReference type="InterPro" id="IPR000777">
    <property type="entry name" value="HIV1_Gp120"/>
</dbReference>
<keyword evidence="25 32" id="KW-0472">Membrane</keyword>
<feature type="lipid moiety-binding region" description="S-palmitoyl cysteine; by host" evidence="32">
    <location>
        <position position="853"/>
    </location>
</feature>
<feature type="domain" description="Human immunodeficiency virus 1 envelope glycoprotein Gp120" evidence="34">
    <location>
        <begin position="33"/>
        <end position="520"/>
    </location>
</feature>
<evidence type="ECO:0000256" key="6">
    <source>
        <dbReference type="ARBA" id="ARBA00004650"/>
    </source>
</evidence>
<evidence type="ECO:0000256" key="9">
    <source>
        <dbReference type="ARBA" id="ARBA00022511"/>
    </source>
</evidence>
<keyword evidence="16 32" id="KW-0732">Signal</keyword>
<comment type="domain">
    <text evidence="32">The YXXL motif is involved in determining the exact site of viral release at the surface of infected mononuclear cells and promotes endocytosis. YXXL and di-leucine endocytosis motifs interact directly or indirectly with the clathrin adapter complexes, opperate independently, and their activities are not additive.</text>
</comment>
<evidence type="ECO:0000256" key="10">
    <source>
        <dbReference type="ARBA" id="ARBA00022570"/>
    </source>
</evidence>
<dbReference type="SUPFAM" id="SSF56502">
    <property type="entry name" value="gp120 core"/>
    <property type="match status" value="2"/>
</dbReference>
<feature type="disulfide bond" evidence="32">
    <location>
        <begin position="53"/>
        <end position="73"/>
    </location>
</feature>
<feature type="topological domain" description="Cytoplasmic" evidence="32">
    <location>
        <begin position="715"/>
        <end position="872"/>
    </location>
</feature>
<evidence type="ECO:0000256" key="13">
    <source>
        <dbReference type="ARBA" id="ARBA00022685"/>
    </source>
</evidence>
<dbReference type="EMBL" id="EU166433">
    <property type="protein sequence ID" value="ABW85936.1"/>
    <property type="molecule type" value="Genomic_DNA"/>
</dbReference>
<accession>B0YU56</accession>
<comment type="similarity">
    <text evidence="32">Belongs to the HIV-1 env protein family.</text>
</comment>
<dbReference type="Pfam" id="PF00517">
    <property type="entry name" value="GP41"/>
    <property type="match status" value="1"/>
</dbReference>
<evidence type="ECO:0000256" key="7">
    <source>
        <dbReference type="ARBA" id="ARBA00022506"/>
    </source>
</evidence>
<evidence type="ECO:0000256" key="14">
    <source>
        <dbReference type="ARBA" id="ARBA00022692"/>
    </source>
</evidence>
<feature type="transmembrane region" description="Helical" evidence="33">
    <location>
        <begin position="687"/>
        <end position="714"/>
    </location>
</feature>
<dbReference type="GO" id="GO:0019031">
    <property type="term" value="C:viral envelope"/>
    <property type="evidence" value="ECO:0007669"/>
    <property type="project" value="UniProtKB-KW"/>
</dbReference>
<feature type="short sequence motif" description="Di-leucine internalization motif" evidence="32">
    <location>
        <begin position="871"/>
        <end position="872"/>
    </location>
</feature>
<comment type="function">
    <text evidence="32">Surface protein gp120: Attaches the virus to the host lymphoid cell by binding to the primary receptor CD4. This interaction induces a structural rearrangement creating a high affinity binding site for a chemokine coreceptor like CXCR4 and/or CCR5. Acts as a ligand for CD209/DC-SIGN and CLEC4M/DC-SIGNR, which are respectively found on dendritic cells (DCs), and on endothelial cells of liver sinusoids and lymph node sinuses. These interactions allow capture of viral particles at mucosal surfaces by these cells and subsequent transmission to permissive cells. HIV subverts the migration properties of dendritic cells to gain access to CD4+ T-cells in lymph nodes. Virus transmission to permissive T-cells occurs either in trans (without DCs infection, through viral capture and transmission), or in cis (following DCs productive infection, through the usual CD4-gp120 interaction), thereby inducing a robust infection. In trans infection, bound virions remain infectious over days and it is proposed that they are not degraded, but protected in non-lysosomal acidic organelles within the DCs close to the cell membrane thus contributing to the viral infectious potential during DCs' migration from the periphery to the lymphoid tissues. On arrival at lymphoid tissues, intact virions recycle back to DCs' cell surface allowing virus transmission to CD4+ T-cells.</text>
</comment>
<gene>
    <name evidence="32 36" type="primary">env</name>
</gene>
<dbReference type="Gene3D" id="1.10.287.210">
    <property type="match status" value="1"/>
</dbReference>
<proteinExistence type="inferred from homology"/>
<comment type="PTM">
    <text evidence="32">Specific enzymatic cleavages in vivo yield mature proteins. Envelope glycoproteins are synthesized as a inactive precursor that is heavily N-glycosylated and processed likely by host cell furin in the Golgi to yield the mature SU and TM proteins. The cleavage site between SU and TM requires the minimal sequence [KR]-X-[KR]-R. About 2 of the 9 disulfide bonds of gp41 are reduced by P4HB/PDI, following binding to CD4 receptor.</text>
</comment>
<comment type="domain">
    <text evidence="32 33">The 17 amino acids long immunosuppressive region is present in many retroviral envelope proteins. Synthetic peptides derived from this relatively conserved sequence inhibit immune function in vitro and in vivo.</text>
</comment>
<evidence type="ECO:0000256" key="16">
    <source>
        <dbReference type="ARBA" id="ARBA00022729"/>
    </source>
</evidence>
<comment type="domain">
    <text evidence="32">The membrane proximal external region (MPER) present in gp41 is a tryptophan-rich region recognized by the antibodies 2F5, Z13, and 4E10. MPER seems to play a role in fusion.</text>
</comment>
<keyword evidence="9 32" id="KW-1032">Host cell membrane</keyword>
<evidence type="ECO:0000256" key="31">
    <source>
        <dbReference type="ARBA" id="ARBA00023296"/>
    </source>
</evidence>
<keyword evidence="17 32" id="KW-1161">Viral attachment to host cell</keyword>
<evidence type="ECO:0000256" key="29">
    <source>
        <dbReference type="ARBA" id="ARBA00023280"/>
    </source>
</evidence>
<keyword evidence="11 32" id="KW-0945">Host-virus interaction</keyword>
<evidence type="ECO:0000256" key="15">
    <source>
        <dbReference type="ARBA" id="ARBA00022703"/>
    </source>
</evidence>
<dbReference type="GO" id="GO:1903908">
    <property type="term" value="P:positive regulation of plasma membrane raft polarization"/>
    <property type="evidence" value="ECO:0007669"/>
    <property type="project" value="UniProtKB-UniRule"/>
</dbReference>
<feature type="chain" id="PRO_5023549504" description="Transmembrane protein gp41" evidence="32">
    <location>
        <begin position="521"/>
        <end position="872"/>
    </location>
</feature>
<keyword evidence="13 32" id="KW-0165">Cleavage on pair of basic residues</keyword>
<feature type="disulfide bond" evidence="32">
    <location>
        <begin position="607"/>
        <end position="613"/>
    </location>
</feature>
<evidence type="ECO:0000256" key="20">
    <source>
        <dbReference type="ARBA" id="ARBA00022879"/>
    </source>
</evidence>
<dbReference type="GO" id="GO:0019062">
    <property type="term" value="P:virion attachment to host cell"/>
    <property type="evidence" value="ECO:0007669"/>
    <property type="project" value="UniProtKB-UniRule"/>
</dbReference>
<feature type="region of interest" description="Fusion peptide" evidence="32">
    <location>
        <begin position="521"/>
        <end position="541"/>
    </location>
</feature>
<keyword evidence="14 32" id="KW-0812">Transmembrane</keyword>
<dbReference type="InterPro" id="IPR037527">
    <property type="entry name" value="Gp160"/>
</dbReference>
<keyword evidence="18 32" id="KW-0946">Virion</keyword>
<keyword evidence="29 32" id="KW-0899">Viral immunoevasion</keyword>
<evidence type="ECO:0000313" key="36">
    <source>
        <dbReference type="EMBL" id="ABW85936.1"/>
    </source>
</evidence>
<dbReference type="GO" id="GO:0052031">
    <property type="term" value="P:symbiont-mediated perturbation of host defense response"/>
    <property type="evidence" value="ECO:0007669"/>
    <property type="project" value="UniProtKB-UniRule"/>
</dbReference>
<comment type="domain">
    <text evidence="32">The CD4-binding region is targeted by the antibody b12.</text>
</comment>
<evidence type="ECO:0000256" key="33">
    <source>
        <dbReference type="RuleBase" id="RU363095"/>
    </source>
</evidence>
<evidence type="ECO:0000256" key="4">
    <source>
        <dbReference type="ARBA" id="ARBA00004563"/>
    </source>
</evidence>
<feature type="transmembrane region" description="Helical" evidence="33">
    <location>
        <begin position="521"/>
        <end position="544"/>
    </location>
</feature>
<keyword evidence="7 32" id="KW-1168">Fusion of virus membrane with host membrane</keyword>
<evidence type="ECO:0000256" key="24">
    <source>
        <dbReference type="ARBA" id="ARBA00023054"/>
    </source>
</evidence>
<evidence type="ECO:0000256" key="11">
    <source>
        <dbReference type="ARBA" id="ARBA00022581"/>
    </source>
</evidence>
<evidence type="ECO:0000256" key="22">
    <source>
        <dbReference type="ARBA" id="ARBA00022989"/>
    </source>
</evidence>
<dbReference type="GO" id="GO:0055036">
    <property type="term" value="C:virion membrane"/>
    <property type="evidence" value="ECO:0007669"/>
    <property type="project" value="UniProtKB-SubCell"/>
</dbReference>
<dbReference type="FunFam" id="1.10.287.210:FF:000001">
    <property type="entry name" value="Envelope glycoprotein gp160"/>
    <property type="match status" value="1"/>
</dbReference>
<keyword evidence="30 32" id="KW-0449">Lipoprotein</keyword>
<evidence type="ECO:0000256" key="21">
    <source>
        <dbReference type="ARBA" id="ARBA00022890"/>
    </source>
</evidence>
<dbReference type="GO" id="GO:0039654">
    <property type="term" value="P:fusion of virus membrane with host endosome membrane"/>
    <property type="evidence" value="ECO:0007669"/>
    <property type="project" value="UniProtKB-UniRule"/>
</dbReference>
<dbReference type="FunFam" id="1.20.5.490:FF:000001">
    <property type="entry name" value="Envelope glycoprotein gp160"/>
    <property type="match status" value="1"/>
</dbReference>
<dbReference type="InterPro" id="IPR000328">
    <property type="entry name" value="GP41-like"/>
</dbReference>
<comment type="subcellular location">
    <molecule>Surface protein gp120</molecule>
    <subcellularLocation>
        <location evidence="32">Virion membrane</location>
        <topology evidence="32">Peripheral membrane protein</topology>
    </subcellularLocation>
    <subcellularLocation>
        <location evidence="32">Host cell membrane</location>
        <topology evidence="32">Peripheral membrane protein</topology>
    </subcellularLocation>
    <subcellularLocation>
        <location evidence="32">Host endosome membrane</location>
        <topology evidence="32">Single-pass type I membrane protein</topology>
    </subcellularLocation>
    <text evidence="32">The surface protein is not anchored to the viral envelope, but associates with the extravirion surface through its binding to TM. It is probably concentrated at the site of budding and incorporated into the virions possibly by contacts between the cytoplasmic tail of Env and the N-terminus of Gag.</text>
</comment>
<dbReference type="GO" id="GO:0019082">
    <property type="term" value="P:viral protein processing"/>
    <property type="evidence" value="ECO:0007669"/>
    <property type="project" value="UniProtKB-UniRule"/>
</dbReference>
<evidence type="ECO:0000256" key="5">
    <source>
        <dbReference type="ARBA" id="ARBA00004578"/>
    </source>
</evidence>
<keyword evidence="31 32" id="KW-1160">Virus entry into host cell</keyword>
<comment type="domain">
    <text evidence="32">Some of the most genetically diverse regions of the viral genome are present in Env. They are called variable regions 1 through 5 (V1 through V5). Coreceptor usage of gp120 is determined mainly by the primary structure of the third variable region (V3) in the outer domain of gp120. The sequence of V3 determines which coreceptor, CCR5 and/or CXCR4 (corresponding to R5/macrophage, X4/T cell and R5X4/T cell and macrophage tropism), is used to trigger the fusion potential of the Env complex, and hence which cells the virus can infect. Binding to CCR5 involves a region adjacent in addition to V3.</text>
</comment>
<organismHost>
    <name type="scientific">Homo sapiens</name>
    <name type="common">Human</name>
    <dbReference type="NCBI Taxonomy" id="9606"/>
</organismHost>
<keyword evidence="8 32" id="KW-1170">Fusion of virus membrane with host endosomal membrane</keyword>
<keyword evidence="28 32" id="KW-0325">Glycoprotein</keyword>
<evidence type="ECO:0000256" key="2">
    <source>
        <dbReference type="ARBA" id="ARBA00004433"/>
    </source>
</evidence>
<keyword evidence="20 32" id="KW-0261">Viral envelope protein</keyword>
<feature type="disulfide bond" evidence="32">
    <location>
        <begin position="242"/>
        <end position="253"/>
    </location>
</feature>
<dbReference type="HAMAP" id="MF_04083">
    <property type="entry name" value="HIV_ENV"/>
    <property type="match status" value="1"/>
</dbReference>
<reference evidence="36" key="1">
    <citation type="journal article" date="2008" name="J. Virol.">
        <title>Deciphering human immunodeficiency virus type 1 transmission and early envelope diversification by single-genome amplification and sequencing.</title>
        <authorList>
            <person name="Salazar-Gonzalez J.F."/>
            <person name="Bailes E."/>
            <person name="Pham K.T."/>
            <person name="Salazar M.G."/>
            <person name="Guffey M.B."/>
            <person name="Keele B.F."/>
            <person name="Derdeyn C.A."/>
            <person name="Farmer P."/>
            <person name="Hunter E."/>
            <person name="Allen S."/>
            <person name="Manigart O."/>
            <person name="Mulenga J."/>
            <person name="Anderson J.A."/>
            <person name="Swanstrom R."/>
            <person name="Haynes B.F."/>
            <person name="Athreya G.S."/>
            <person name="Korber B.T."/>
            <person name="Sharp P.M."/>
            <person name="Shaw G.M."/>
            <person name="Hahn B.H."/>
        </authorList>
    </citation>
    <scope>NUCLEOTIDE SEQUENCE</scope>
    <source>
        <strain evidence="36">ZM184F_SGA_TA17</strain>
    </source>
</reference>
<comment type="miscellaneous">
    <text evidence="32">HIV-1 lineages are divided in three main groups, M (for Major), O (for Outlier), and N (for New, or Non-M, Non-O). The vast majority of strains found worldwide belong to the group M. Group O seems to be endemic to and largely confined to Cameroon and neighboring countries in West Central Africa, where these viruses represent a small minority of HIV-1 strains. The group N is represented by a limited number of isolates from Cameroonian persons. The group M is further subdivided in 9 clades or subtypes (A to D, F to H, J and K).</text>
</comment>
<evidence type="ECO:0000256" key="32">
    <source>
        <dbReference type="HAMAP-Rule" id="MF_04083"/>
    </source>
</evidence>
<feature type="region of interest" description="MPER; binding to GalCer" evidence="32">
    <location>
        <begin position="671"/>
        <end position="692"/>
    </location>
</feature>
<comment type="function">
    <text evidence="32">Transmembrane protein gp41: Acts as a class I viral fusion protein. Under the current model, the protein has at least 3 conformational states: pre-fusion native state, pre-hairpin intermediate state, and post-fusion hairpin state. During fusion of viral and target intracellular membranes, the coiled coil regions (heptad repeats) assume a trimer-of-hairpins structure, positioning the fusion peptide in close proximity to the C-terminal region of the ectodomain. The formation of this structure appears to drive apposition and subsequent fusion of viral and target cell membranes. Complete fusion occurs in host cell endosomes and is dynamin-dependent, however some lipid transfer might occur at the plasma membrane. The virus undergoes clathrin-dependent internalization long before endosomal fusion, thus minimizing the surface exposure of conserved viral epitopes during fusion and reducing the efficacy of inhibitors targeting these epitopes. Membranes fusion leads to delivery of the nucleocapsid into the cytoplasm.</text>
</comment>
<evidence type="ECO:0000259" key="35">
    <source>
        <dbReference type="Pfam" id="PF00517"/>
    </source>
</evidence>
<dbReference type="Gene3D" id="1.20.5.490">
    <property type="entry name" value="Single helix bin"/>
    <property type="match status" value="1"/>
</dbReference>
<comment type="subunit">
    <text evidence="32">The mature envelope protein (Env) consists of a homotrimer of non-covalently associated gp120-gp41 heterodimers. The resulting complex protrudes from the virus surface as a spike. There seems to be as few as 10 spikes on the average virion. Surface protein gp120 interacts with host CD4, CCR5 and CXCR4. Gp120 also interacts with the C-type lectins CD209/DC-SIGN and CLEC4M/DC-SIGNR (collectively referred to as DC-SIGN(R)). Gp120 and gp41 interact with GalCer. Gp120 interacts with host ITGA4/ITGB7 complex; on CD4+ T-cells, this interaction results in rapid activation of integrin ITGAL/LFA-1, which facilitates efficient cell-to-cell spreading of HIV-1. Gp120 interacts with cell-associated heparan sulfate; this interaction increases virus infectivity on permissive cells and may be involved in infection of CD4- cells.</text>
</comment>
<dbReference type="Pfam" id="PF00516">
    <property type="entry name" value="GP120"/>
    <property type="match status" value="1"/>
</dbReference>
<keyword evidence="24 32" id="KW-0175">Coiled coil</keyword>
<dbReference type="GO" id="GO:0019064">
    <property type="term" value="P:fusion of virus membrane with host plasma membrane"/>
    <property type="evidence" value="ECO:0007669"/>
    <property type="project" value="UniProtKB-UniRule"/>
</dbReference>
<keyword evidence="10 32" id="KW-1165">Clathrin-mediated endocytosis of virus by host</keyword>
<dbReference type="GO" id="GO:0005198">
    <property type="term" value="F:structural molecule activity"/>
    <property type="evidence" value="ECO:0007669"/>
    <property type="project" value="UniProtKB-UniRule"/>
</dbReference>
<evidence type="ECO:0000256" key="3">
    <source>
        <dbReference type="ARBA" id="ARBA00004505"/>
    </source>
</evidence>
<dbReference type="FunFam" id="2.170.40.20:FF:000004">
    <property type="entry name" value="Envelope glycoprotein gp160"/>
    <property type="match status" value="1"/>
</dbReference>
<comment type="PTM">
    <text evidence="32">Highly glycosylated by host. The high number of glycan on the protein is reffered to as 'glycan shield' because it contributes to hide protein sequence from adaptive immune system.</text>
</comment>
<feature type="chain" id="PRO_5023549505" description="Envelope glycoprotein gp160" evidence="32">
    <location>
        <begin position="32"/>
        <end position="872"/>
    </location>
</feature>
<evidence type="ECO:0000256" key="26">
    <source>
        <dbReference type="ARBA" id="ARBA00023139"/>
    </source>
</evidence>
<sequence length="872" mass="99164">MRVMGIPRNCQPWWIWGILGFWMLMIYNVGGNLWVTVYYGVPVWKEAKTTLFCASDAKAYEKEVHNIWATHACVPTDPNPQEMVLKNVTENFNMWKNDMVDQMHEDIISLWDQSLKPCVQLTPICVTLNCSKVNVNVSSSNVRGFNVSSYKGNDTIDREMRNCSFNATTELRDRKKNEYALFYKLDIVELEREGNQSQSRDYSNYRLINCNTSTIKQACPKVSFDPIPIHYCAPAGYAILKCNNKTFNGTGPCNNVSTVQCTHGIKPVVSTQLLLNGSLAEEGIVIRSENLTDNAKTIIVHLNKPVNITCTRPGNNTRKSVRIGPGQTFYATGDIIGDIREAHCNITRKNWTDTLKMVEEKLKGYFPNKTITFNSSSGGDLEITTHSFNCRGEFFYCNTSNLFNYNITNNNVTNITDENVNITLKCRIKQIINMWQGVEQAIYAPPIAGNITCKSNITGILLTRDGGDETKNNTEIFRPGGGNMKDNWRSELYKYKVVEIKPLGIAPTEAKRRVVEREKRAVGIGAVFLGFLGAAGSTMGAASITLTVQARQLLSGIVQQQSNLLRAIEAQQHMLQLTVWGIKQLQTRVLAIERYLKDQQLLGIWGCSGKLICTTAVPWNSSWSNKSLVDIWDNMTWMQWDKEISNYTSTIYGLLEESQSQQEKNEKDLLALDKWNNLWTWFDITKWLWYIKIFIMVVGGLIGLRIIFTVLSIVNRVRQGYSPLSFQTLTPHPRELDRLGRIEEEGGEQDRDRSIRLVNGFLAIAWDDLRNLFLFSYHRLRDFILVAARTVELLGRSSLRGLQRGWEALKYLKNLGQYWGLELKKSAISLLDTIAVTVAEGTDRIIEFVLRVCRAICNIPRRIRQGFETALL</sequence>
<evidence type="ECO:0000259" key="34">
    <source>
        <dbReference type="Pfam" id="PF00516"/>
    </source>
</evidence>
<name>B0YU56_HV1</name>
<comment type="PTM">
    <text evidence="32">Palmitoylation of the transmembrane protein and of Env polyprotein (prior to its proteolytic cleavage) is essential for their association with host cell membrane lipid rafts. Palmitoylation is therefore required for envelope trafficking to classical lipid rafts, but not for viral replication.</text>
</comment>
<dbReference type="SUPFAM" id="SSF58069">
    <property type="entry name" value="Virus ectodomain"/>
    <property type="match status" value="1"/>
</dbReference>
<dbReference type="GO" id="GO:0075512">
    <property type="term" value="P:clathrin-dependent endocytosis of virus by host cell"/>
    <property type="evidence" value="ECO:0007669"/>
    <property type="project" value="UniProtKB-UniRule"/>
</dbReference>
<comment type="caution">
    <text evidence="32 33">Lacks conserved residue(s) required for the propagation of feature annotation.</text>
</comment>
<feature type="site" description="Cleavage; by host furin" evidence="32">
    <location>
        <begin position="520"/>
        <end position="521"/>
    </location>
</feature>
<feature type="transmembrane region" description="Helical" evidence="33">
    <location>
        <begin position="13"/>
        <end position="41"/>
    </location>
</feature>
<keyword evidence="26 32" id="KW-0564">Palmitate</keyword>
<dbReference type="CDD" id="cd09909">
    <property type="entry name" value="HIV-1-like_HR1-HR2"/>
    <property type="match status" value="1"/>
</dbReference>
<dbReference type="GO" id="GO:0016020">
    <property type="term" value="C:membrane"/>
    <property type="evidence" value="ECO:0007669"/>
    <property type="project" value="UniProtKB-UniRule"/>
</dbReference>
<evidence type="ECO:0000256" key="27">
    <source>
        <dbReference type="ARBA" id="ARBA00023157"/>
    </source>
</evidence>
<dbReference type="Gene3D" id="2.170.40.20">
    <property type="entry name" value="Human immunodeficiency virus 1, Gp160, envelope glycoprotein"/>
    <property type="match status" value="2"/>
</dbReference>
<keyword evidence="12 32" id="KW-1162">Viral penetration into host cytoplasm</keyword>
<comment type="miscellaneous">
    <text evidence="32">Inhibitors targeting HIV-1 viral envelope proteins are used as antiretroviral drugs. Attachment of virions to the cell surface via non-specific interactions and CD4 binding can be blocked by inhibitors that include cyanovirin-N, cyclotriazadisulfonamide analogs, PRO 2000, TNX 355 and PRO 542. In addition, BMS 806 can block CD4-induced conformational changes. Env interactions with the coreceptor molecules can be targeted by CCR5 antagonists including SCH-D, maraviroc (UK 427857) and aplaviroc (GW 873140), and the CXCR4 antagonist AMD 070. Fusion of viral and cellular membranes can be inhibited by peptides such as enfuvirtide and tifuvirtide (T 1249). Resistance to inhibitors associated with mutations in Env are observed. Most of the time, single mutations confer only a modest reduction in drug susceptibility. Combination of several mutations is usually required to develop a high-level drug resistance.</text>
</comment>
<dbReference type="InterPro" id="IPR036377">
    <property type="entry name" value="Gp120_core_sf"/>
</dbReference>
<evidence type="ECO:0000256" key="19">
    <source>
        <dbReference type="ARBA" id="ARBA00022870"/>
    </source>
</evidence>
<keyword evidence="15 32" id="KW-0053">Apoptosis</keyword>
<feature type="short sequence motif" description="YXXL motif; contains endocytosis signal" evidence="32">
    <location>
        <begin position="721"/>
        <end position="724"/>
    </location>
</feature>
<protein>
    <recommendedName>
        <fullName evidence="32">Envelope glycoprotein gp160</fullName>
    </recommendedName>
    <alternativeName>
        <fullName evidence="32">Env polyprotein</fullName>
    </alternativeName>
    <component>
        <recommendedName>
            <fullName evidence="32">Surface protein gp120</fullName>
            <shortName evidence="32">SU</shortName>
        </recommendedName>
        <alternativeName>
            <fullName evidence="32">Glycoprotein 120</fullName>
            <shortName evidence="32">gp120</shortName>
        </alternativeName>
    </component>
    <component>
        <recommendedName>
            <fullName evidence="32">Transmembrane protein gp41</fullName>
            <shortName evidence="32">TM</shortName>
        </recommendedName>
        <alternativeName>
            <fullName evidence="32">Glycoprotein 41</fullName>
            <shortName evidence="32">gp41</shortName>
        </alternativeName>
    </component>
</protein>
<evidence type="ECO:0000256" key="30">
    <source>
        <dbReference type="ARBA" id="ARBA00023288"/>
    </source>
</evidence>
<dbReference type="GO" id="GO:0044175">
    <property type="term" value="C:host cell endosome membrane"/>
    <property type="evidence" value="ECO:0007669"/>
    <property type="project" value="UniProtKB-SubCell"/>
</dbReference>
<feature type="disulfide bond" evidence="32">
    <location>
        <begin position="232"/>
        <end position="261"/>
    </location>
</feature>
<organism evidence="36">
    <name type="scientific">Human immunodeficiency virus type 1</name>
    <name type="common">HIV-1</name>
    <dbReference type="NCBI Taxonomy" id="11676"/>
    <lineage>
        <taxon>Viruses</taxon>
        <taxon>Riboviria</taxon>
        <taxon>Pararnavirae</taxon>
        <taxon>Artverviricota</taxon>
        <taxon>Revtraviricetes</taxon>
        <taxon>Ortervirales</taxon>
        <taxon>Retroviridae</taxon>
        <taxon>Orthoretrovirinae</taxon>
        <taxon>Lentivirus</taxon>
        <taxon>Lentivirus humimdef1</taxon>
    </lineage>
</organism>
<evidence type="ECO:0000256" key="8">
    <source>
        <dbReference type="ARBA" id="ARBA00022510"/>
    </source>
</evidence>
<evidence type="ECO:0000256" key="25">
    <source>
        <dbReference type="ARBA" id="ARBA00023136"/>
    </source>
</evidence>
<dbReference type="GO" id="GO:0020002">
    <property type="term" value="C:host cell plasma membrane"/>
    <property type="evidence" value="ECO:0007669"/>
    <property type="project" value="UniProtKB-SubCell"/>
</dbReference>
<comment type="subcellular location">
    <subcellularLocation>
        <location evidence="3">Host cell membrane</location>
        <topology evidence="3">Peripheral membrane protein</topology>
    </subcellularLocation>
    <subcellularLocation>
        <location evidence="1">Host cell membrane</location>
        <topology evidence="1">Single-pass type I membrane protein</topology>
    </subcellularLocation>
    <subcellularLocation>
        <location evidence="2">Host endosome membrane</location>
        <topology evidence="2">Peripheral membrane protein</topology>
    </subcellularLocation>
    <subcellularLocation>
        <location evidence="5">Host endosome membrane</location>
        <topology evidence="5">Single-pass type I membrane protein</topology>
    </subcellularLocation>
    <subcellularLocation>
        <location evidence="6">Virion membrane</location>
        <topology evidence="6">Peripheral membrane protein</topology>
    </subcellularLocation>
    <subcellularLocation>
        <location evidence="4">Virion membrane</location>
        <topology evidence="4">Single-pass type I membrane protein</topology>
    </subcellularLocation>
</comment>
<keyword evidence="22 32" id="KW-1133">Transmembrane helix</keyword>
<keyword evidence="19 32" id="KW-1043">Host membrane</keyword>
<evidence type="ECO:0000256" key="28">
    <source>
        <dbReference type="ARBA" id="ARBA00023180"/>
    </source>
</evidence>
<dbReference type="GO" id="GO:1903911">
    <property type="term" value="P:positive regulation of receptor clustering"/>
    <property type="evidence" value="ECO:0007669"/>
    <property type="project" value="UniProtKB-UniRule"/>
</dbReference>
<keyword evidence="21 32" id="KW-1164">Virus endocytosis by host</keyword>
<keyword evidence="27 32" id="KW-1015">Disulfide bond</keyword>
<feature type="region of interest" description="CD4-binding loop" evidence="32">
    <location>
        <begin position="376"/>
        <end position="386"/>
    </location>
</feature>
<keyword evidence="23 32" id="KW-1039">Host endosome</keyword>
<evidence type="ECO:0000256" key="23">
    <source>
        <dbReference type="ARBA" id="ARBA00023046"/>
    </source>
</evidence>
<comment type="function">
    <text evidence="32">Envelope glycoprotein gp160: Oligomerizes in the host endoplasmic reticulum into predominantly trimers. In a second time, gp160 transits in the host Golgi, where glycosylation is completed. The precursor is then proteolytically cleaved in the trans-Golgi and thereby activated by cellular furin or furin-like proteases to produce gp120 and gp41.</text>
</comment>
<dbReference type="FunFam" id="2.170.40.20:FF:000003">
    <property type="entry name" value="Envelope glycoprotein gp160"/>
    <property type="match status" value="1"/>
</dbReference>